<protein>
    <recommendedName>
        <fullName evidence="4">HTH araC/xylS-type domain-containing protein</fullName>
    </recommendedName>
</protein>
<name>A0A085Z880_9FLAO</name>
<dbReference type="SUPFAM" id="SSF46689">
    <property type="entry name" value="Homeodomain-like"/>
    <property type="match status" value="1"/>
</dbReference>
<dbReference type="InterPro" id="IPR018060">
    <property type="entry name" value="HTH_AraC"/>
</dbReference>
<evidence type="ECO:0000256" key="3">
    <source>
        <dbReference type="ARBA" id="ARBA00023163"/>
    </source>
</evidence>
<dbReference type="EMBL" id="JPRP01000001">
    <property type="protein sequence ID" value="KFF00644.1"/>
    <property type="molecule type" value="Genomic_DNA"/>
</dbReference>
<dbReference type="InterPro" id="IPR009057">
    <property type="entry name" value="Homeodomain-like_sf"/>
</dbReference>
<dbReference type="PANTHER" id="PTHR43280:SF32">
    <property type="entry name" value="TRANSCRIPTIONAL REGULATORY PROTEIN"/>
    <property type="match status" value="1"/>
</dbReference>
<dbReference type="PROSITE" id="PS01124">
    <property type="entry name" value="HTH_ARAC_FAMILY_2"/>
    <property type="match status" value="1"/>
</dbReference>
<feature type="domain" description="HTH araC/xylS-type" evidence="4">
    <location>
        <begin position="200"/>
        <end position="298"/>
    </location>
</feature>
<gene>
    <name evidence="5" type="ORF">IX39_08435</name>
</gene>
<dbReference type="GO" id="GO:0043565">
    <property type="term" value="F:sequence-specific DNA binding"/>
    <property type="evidence" value="ECO:0007669"/>
    <property type="project" value="InterPro"/>
</dbReference>
<evidence type="ECO:0000313" key="6">
    <source>
        <dbReference type="Proteomes" id="UP000028713"/>
    </source>
</evidence>
<dbReference type="Gene3D" id="1.10.10.60">
    <property type="entry name" value="Homeodomain-like"/>
    <property type="match status" value="2"/>
</dbReference>
<keyword evidence="6" id="KW-1185">Reference proteome</keyword>
<dbReference type="GO" id="GO:0003700">
    <property type="term" value="F:DNA-binding transcription factor activity"/>
    <property type="evidence" value="ECO:0007669"/>
    <property type="project" value="InterPro"/>
</dbReference>
<proteinExistence type="predicted"/>
<evidence type="ECO:0000259" key="4">
    <source>
        <dbReference type="PROSITE" id="PS01124"/>
    </source>
</evidence>
<keyword evidence="2" id="KW-0238">DNA-binding</keyword>
<dbReference type="SMART" id="SM00342">
    <property type="entry name" value="HTH_ARAC"/>
    <property type="match status" value="1"/>
</dbReference>
<dbReference type="Pfam" id="PF12833">
    <property type="entry name" value="HTH_18"/>
    <property type="match status" value="1"/>
</dbReference>
<dbReference type="eggNOG" id="COG2207">
    <property type="taxonomic scope" value="Bacteria"/>
</dbReference>
<dbReference type="AlphaFoldDB" id="A0A085Z880"/>
<comment type="caution">
    <text evidence="5">The sequence shown here is derived from an EMBL/GenBank/DDBJ whole genome shotgun (WGS) entry which is preliminary data.</text>
</comment>
<dbReference type="RefSeq" id="WP_051882716.1">
    <property type="nucleotide sequence ID" value="NZ_FPAP01000001.1"/>
</dbReference>
<dbReference type="PANTHER" id="PTHR43280">
    <property type="entry name" value="ARAC-FAMILY TRANSCRIPTIONAL REGULATOR"/>
    <property type="match status" value="1"/>
</dbReference>
<dbReference type="STRING" id="236814.IX39_08435"/>
<evidence type="ECO:0000256" key="2">
    <source>
        <dbReference type="ARBA" id="ARBA00023125"/>
    </source>
</evidence>
<organism evidence="5 6">
    <name type="scientific">Chryseobacterium formosense</name>
    <dbReference type="NCBI Taxonomy" id="236814"/>
    <lineage>
        <taxon>Bacteria</taxon>
        <taxon>Pseudomonadati</taxon>
        <taxon>Bacteroidota</taxon>
        <taxon>Flavobacteriia</taxon>
        <taxon>Flavobacteriales</taxon>
        <taxon>Weeksellaceae</taxon>
        <taxon>Chryseobacterium group</taxon>
        <taxon>Chryseobacterium</taxon>
    </lineage>
</organism>
<reference evidence="5 6" key="1">
    <citation type="submission" date="2014-07" db="EMBL/GenBank/DDBJ databases">
        <title>Genome of Chryseobacterium formosense LMG 24722.</title>
        <authorList>
            <person name="Pipes S.E."/>
            <person name="Stropko S.J."/>
            <person name="Newman J.D."/>
        </authorList>
    </citation>
    <scope>NUCLEOTIDE SEQUENCE [LARGE SCALE GENOMIC DNA]</scope>
    <source>
        <strain evidence="5 6">LMG 24722</strain>
    </source>
</reference>
<evidence type="ECO:0000256" key="1">
    <source>
        <dbReference type="ARBA" id="ARBA00023015"/>
    </source>
</evidence>
<keyword evidence="3" id="KW-0804">Transcription</keyword>
<evidence type="ECO:0000313" key="5">
    <source>
        <dbReference type="EMBL" id="KFF00644.1"/>
    </source>
</evidence>
<accession>A0A085Z880</accession>
<sequence length="304" mass="35732">MTTVKSNQELEVKELELSEISKNIGLEMNDSDLIIYDSLKYDSEIFENKPFRSGHFSIIFIIKGLLTLKVNLLEYQLKENGVIIIPPSAIRQFKWENNETHFISLLFTPDFLKTSGILGKYFNVANFIREGLPSYRTIHGNDKKLLIDLIKIMAELQERKDDQELHSEMVKNVFKSILLKVKTYYDDMETDQDYSNTLIYKFIKLLSEFYLTSREVTFYSEKLSINEKYLSQLLKKKTGKTARQFITEMVVLEAKVLLDNKALPVKQIADHLNFENQFHFSKFFKQYSGISPNNYRRQMYEVTT</sequence>
<dbReference type="OrthoDB" id="632644at2"/>
<keyword evidence="1" id="KW-0805">Transcription regulation</keyword>
<dbReference type="Proteomes" id="UP000028713">
    <property type="component" value="Unassembled WGS sequence"/>
</dbReference>